<accession>A0ABQ9GPU8</accession>
<keyword evidence="3" id="KW-1185">Reference proteome</keyword>
<feature type="signal peptide" evidence="1">
    <location>
        <begin position="1"/>
        <end position="20"/>
    </location>
</feature>
<sequence length="113" mass="12545">MPRHVNVLLLLLLWAAGSRGHGPCCPVDNVFDMNEKKCLNDTREKNHLLLNCSGEGVFLMDPIANPNDAFNVTDEGHLISLEMEHIAPAERESNLTAIVSDVRCGRRMPQTLP</sequence>
<proteinExistence type="predicted"/>
<protein>
    <submittedName>
        <fullName evidence="2">Uncharacterized protein</fullName>
    </submittedName>
</protein>
<reference evidence="2 3" key="1">
    <citation type="submission" date="2023-02" db="EMBL/GenBank/DDBJ databases">
        <title>LHISI_Scaffold_Assembly.</title>
        <authorList>
            <person name="Stuart O.P."/>
            <person name="Cleave R."/>
            <person name="Magrath M.J.L."/>
            <person name="Mikheyev A.S."/>
        </authorList>
    </citation>
    <scope>NUCLEOTIDE SEQUENCE [LARGE SCALE GENOMIC DNA]</scope>
    <source>
        <strain evidence="2">Daus_M_001</strain>
        <tissue evidence="2">Leg muscle</tissue>
    </source>
</reference>
<keyword evidence="1" id="KW-0732">Signal</keyword>
<dbReference type="Proteomes" id="UP001159363">
    <property type="component" value="Chromosome 9"/>
</dbReference>
<evidence type="ECO:0000313" key="3">
    <source>
        <dbReference type="Proteomes" id="UP001159363"/>
    </source>
</evidence>
<evidence type="ECO:0000313" key="2">
    <source>
        <dbReference type="EMBL" id="KAJ8874026.1"/>
    </source>
</evidence>
<dbReference type="EMBL" id="JARBHB010000010">
    <property type="protein sequence ID" value="KAJ8874026.1"/>
    <property type="molecule type" value="Genomic_DNA"/>
</dbReference>
<feature type="chain" id="PRO_5045081697" evidence="1">
    <location>
        <begin position="21"/>
        <end position="113"/>
    </location>
</feature>
<comment type="caution">
    <text evidence="2">The sequence shown here is derived from an EMBL/GenBank/DDBJ whole genome shotgun (WGS) entry which is preliminary data.</text>
</comment>
<gene>
    <name evidence="2" type="ORF">PR048_024866</name>
</gene>
<name>A0ABQ9GPU8_9NEOP</name>
<evidence type="ECO:0000256" key="1">
    <source>
        <dbReference type="SAM" id="SignalP"/>
    </source>
</evidence>
<organism evidence="2 3">
    <name type="scientific">Dryococelus australis</name>
    <dbReference type="NCBI Taxonomy" id="614101"/>
    <lineage>
        <taxon>Eukaryota</taxon>
        <taxon>Metazoa</taxon>
        <taxon>Ecdysozoa</taxon>
        <taxon>Arthropoda</taxon>
        <taxon>Hexapoda</taxon>
        <taxon>Insecta</taxon>
        <taxon>Pterygota</taxon>
        <taxon>Neoptera</taxon>
        <taxon>Polyneoptera</taxon>
        <taxon>Phasmatodea</taxon>
        <taxon>Verophasmatodea</taxon>
        <taxon>Anareolatae</taxon>
        <taxon>Phasmatidae</taxon>
        <taxon>Eurycanthinae</taxon>
        <taxon>Dryococelus</taxon>
    </lineage>
</organism>